<protein>
    <submittedName>
        <fullName evidence="2">Uncharacterized protein</fullName>
    </submittedName>
</protein>
<evidence type="ECO:0000313" key="3">
    <source>
        <dbReference type="Proteomes" id="UP000552097"/>
    </source>
</evidence>
<keyword evidence="3" id="KW-1185">Reference proteome</keyword>
<name>A0A7W9HTW6_9PSEU</name>
<evidence type="ECO:0000256" key="1">
    <source>
        <dbReference type="SAM" id="Phobius"/>
    </source>
</evidence>
<organism evidence="2 3">
    <name type="scientific">Saccharothrix ecbatanensis</name>
    <dbReference type="NCBI Taxonomy" id="1105145"/>
    <lineage>
        <taxon>Bacteria</taxon>
        <taxon>Bacillati</taxon>
        <taxon>Actinomycetota</taxon>
        <taxon>Actinomycetes</taxon>
        <taxon>Pseudonocardiales</taxon>
        <taxon>Pseudonocardiaceae</taxon>
        <taxon>Saccharothrix</taxon>
    </lineage>
</organism>
<keyword evidence="1" id="KW-0472">Membrane</keyword>
<dbReference type="AlphaFoldDB" id="A0A7W9HTW6"/>
<comment type="caution">
    <text evidence="2">The sequence shown here is derived from an EMBL/GenBank/DDBJ whole genome shotgun (WGS) entry which is preliminary data.</text>
</comment>
<evidence type="ECO:0000313" key="2">
    <source>
        <dbReference type="EMBL" id="MBB5808369.1"/>
    </source>
</evidence>
<proteinExistence type="predicted"/>
<sequence>MVGEQVFVDRTGRRRGLMRAVSIALAASLLGLSTLIMTTVLPHVT</sequence>
<dbReference type="EMBL" id="JACHMO010000001">
    <property type="protein sequence ID" value="MBB5808369.1"/>
    <property type="molecule type" value="Genomic_DNA"/>
</dbReference>
<gene>
    <name evidence="2" type="ORF">F4560_008137</name>
</gene>
<dbReference type="Proteomes" id="UP000552097">
    <property type="component" value="Unassembled WGS sequence"/>
</dbReference>
<accession>A0A7W9HTW6</accession>
<reference evidence="2 3" key="1">
    <citation type="submission" date="2020-08" db="EMBL/GenBank/DDBJ databases">
        <title>Sequencing the genomes of 1000 actinobacteria strains.</title>
        <authorList>
            <person name="Klenk H.-P."/>
        </authorList>
    </citation>
    <scope>NUCLEOTIDE SEQUENCE [LARGE SCALE GENOMIC DNA]</scope>
    <source>
        <strain evidence="2 3">DSM 45486</strain>
    </source>
</reference>
<keyword evidence="1" id="KW-1133">Transmembrane helix</keyword>
<feature type="transmembrane region" description="Helical" evidence="1">
    <location>
        <begin position="20"/>
        <end position="41"/>
    </location>
</feature>
<keyword evidence="1" id="KW-0812">Transmembrane</keyword>